<dbReference type="InterPro" id="IPR015422">
    <property type="entry name" value="PyrdxlP-dep_Trfase_small"/>
</dbReference>
<dbReference type="Proteomes" id="UP000219453">
    <property type="component" value="Unassembled WGS sequence"/>
</dbReference>
<dbReference type="CDD" id="cd00616">
    <property type="entry name" value="AHBA_syn"/>
    <property type="match status" value="1"/>
</dbReference>
<dbReference type="Pfam" id="PF01041">
    <property type="entry name" value="DegT_DnrJ_EryC1"/>
    <property type="match status" value="1"/>
</dbReference>
<dbReference type="InterPro" id="IPR000653">
    <property type="entry name" value="DegT/StrS_aminotransferase"/>
</dbReference>
<dbReference type="GO" id="GO:0000271">
    <property type="term" value="P:polysaccharide biosynthetic process"/>
    <property type="evidence" value="ECO:0007669"/>
    <property type="project" value="TreeGrafter"/>
</dbReference>
<dbReference type="GO" id="GO:0008483">
    <property type="term" value="F:transaminase activity"/>
    <property type="evidence" value="ECO:0007669"/>
    <property type="project" value="TreeGrafter"/>
</dbReference>
<reference evidence="2 3" key="1">
    <citation type="submission" date="2017-09" db="EMBL/GenBank/DDBJ databases">
        <authorList>
            <person name="Ehlers B."/>
            <person name="Leendertz F.H."/>
        </authorList>
    </citation>
    <scope>NUCLEOTIDE SEQUENCE [LARGE SCALE GENOMIC DNA]</scope>
    <source>
        <strain evidence="2 3">DSM 27208</strain>
    </source>
</reference>
<dbReference type="SUPFAM" id="SSF53383">
    <property type="entry name" value="PLP-dependent transferases"/>
    <property type="match status" value="1"/>
</dbReference>
<evidence type="ECO:0000313" key="2">
    <source>
        <dbReference type="EMBL" id="SNZ16935.1"/>
    </source>
</evidence>
<dbReference type="PANTHER" id="PTHR30244">
    <property type="entry name" value="TRANSAMINASE"/>
    <property type="match status" value="1"/>
</dbReference>
<dbReference type="AlphaFoldDB" id="A0A285P5D5"/>
<evidence type="ECO:0000256" key="1">
    <source>
        <dbReference type="RuleBase" id="RU004508"/>
    </source>
</evidence>
<accession>A0A285P5D5</accession>
<dbReference type="EMBL" id="OBEJ01000004">
    <property type="protein sequence ID" value="SNZ16935.1"/>
    <property type="molecule type" value="Genomic_DNA"/>
</dbReference>
<dbReference type="Gene3D" id="3.90.1150.10">
    <property type="entry name" value="Aspartate Aminotransferase, domain 1"/>
    <property type="match status" value="1"/>
</dbReference>
<sequence length="362" mass="39051">MTTIPIADPDLGEEERRRVGDVIDSGVVADGPTVRRFEEEFASYCEADHAVATSNGTTALHAALHALGIGEGDRVVTSPFSFVASANSIRVNGATPVFADIDPETYNLDPSAVADRFEEHDGDIDAILAVHLYGLPADIETLSAIADEHDAALVEDAAQAHGATYQGQPVGSLGDAACFSFYPTKNMTTGEGGMITTDRADVAERAARFVNHGRNDTYEHVEVGHNFRMTSIAAAIGRAQLEKLPEYVDARRQNARQLTDRLGGMSAVAPPFDPPQSRHAYHQYTIRSADRDGLKAYLEDSGIDTGVYYPTPIHEQPAYEHVDADAPVAEQTAGEVLSLPVHPKLSDDDVRTIATIVQSYYE</sequence>
<dbReference type="InterPro" id="IPR015424">
    <property type="entry name" value="PyrdxlP-dep_Trfase"/>
</dbReference>
<protein>
    <submittedName>
        <fullName evidence="2">dTDP-4-amino-4,6-dideoxygalactose transaminase</fullName>
    </submittedName>
</protein>
<proteinExistence type="inferred from homology"/>
<dbReference type="RefSeq" id="WP_179747493.1">
    <property type="nucleotide sequence ID" value="NZ_OBEJ01000004.1"/>
</dbReference>
<dbReference type="Gene3D" id="3.40.640.10">
    <property type="entry name" value="Type I PLP-dependent aspartate aminotransferase-like (Major domain)"/>
    <property type="match status" value="1"/>
</dbReference>
<evidence type="ECO:0000313" key="3">
    <source>
        <dbReference type="Proteomes" id="UP000219453"/>
    </source>
</evidence>
<comment type="similarity">
    <text evidence="1">Belongs to the DegT/DnrJ/EryC1 family.</text>
</comment>
<dbReference type="GO" id="GO:0030170">
    <property type="term" value="F:pyridoxal phosphate binding"/>
    <property type="evidence" value="ECO:0007669"/>
    <property type="project" value="TreeGrafter"/>
</dbReference>
<dbReference type="PANTHER" id="PTHR30244:SF34">
    <property type="entry name" value="DTDP-4-AMINO-4,6-DIDEOXYGALACTOSE TRANSAMINASE"/>
    <property type="match status" value="1"/>
</dbReference>
<dbReference type="InterPro" id="IPR015421">
    <property type="entry name" value="PyrdxlP-dep_Trfase_major"/>
</dbReference>
<gene>
    <name evidence="2" type="ORF">SAMN06269185_2819</name>
</gene>
<dbReference type="PIRSF" id="PIRSF000390">
    <property type="entry name" value="PLP_StrS"/>
    <property type="match status" value="1"/>
</dbReference>
<name>A0A285P5D5_NATPI</name>
<keyword evidence="3" id="KW-1185">Reference proteome</keyword>
<organism evidence="2 3">
    <name type="scientific">Natronoarchaeum philippinense</name>
    <dbReference type="NCBI Taxonomy" id="558529"/>
    <lineage>
        <taxon>Archaea</taxon>
        <taxon>Methanobacteriati</taxon>
        <taxon>Methanobacteriota</taxon>
        <taxon>Stenosarchaea group</taxon>
        <taxon>Halobacteria</taxon>
        <taxon>Halobacteriales</taxon>
        <taxon>Natronoarchaeaceae</taxon>
    </lineage>
</organism>
<keyword evidence="1" id="KW-0663">Pyridoxal phosphate</keyword>